<feature type="transmembrane region" description="Helical" evidence="1">
    <location>
        <begin position="60"/>
        <end position="80"/>
    </location>
</feature>
<dbReference type="EMBL" id="PRDL01000001">
    <property type="protein sequence ID" value="MBE8717143.1"/>
    <property type="molecule type" value="Genomic_DNA"/>
</dbReference>
<evidence type="ECO:0000259" key="2">
    <source>
        <dbReference type="Pfam" id="PF07995"/>
    </source>
</evidence>
<dbReference type="Pfam" id="PF07995">
    <property type="entry name" value="GSDH"/>
    <property type="match status" value="1"/>
</dbReference>
<dbReference type="InterPro" id="IPR011042">
    <property type="entry name" value="6-blade_b-propeller_TolB-like"/>
</dbReference>
<dbReference type="InterPro" id="IPR011041">
    <property type="entry name" value="Quinoprot_gluc/sorb_DH_b-prop"/>
</dbReference>
<dbReference type="SUPFAM" id="SSF50952">
    <property type="entry name" value="Soluble quinoprotein glucose dehydrogenase"/>
    <property type="match status" value="1"/>
</dbReference>
<proteinExistence type="predicted"/>
<evidence type="ECO:0000313" key="4">
    <source>
        <dbReference type="Proteomes" id="UP000652567"/>
    </source>
</evidence>
<dbReference type="InterPro" id="IPR012938">
    <property type="entry name" value="Glc/Sorbosone_DH"/>
</dbReference>
<keyword evidence="1" id="KW-0472">Membrane</keyword>
<dbReference type="Proteomes" id="UP000652567">
    <property type="component" value="Unassembled WGS sequence"/>
</dbReference>
<dbReference type="PANTHER" id="PTHR19328:SF75">
    <property type="entry name" value="ALDOSE SUGAR DEHYDROGENASE YLII"/>
    <property type="match status" value="1"/>
</dbReference>
<reference evidence="3" key="1">
    <citation type="submission" date="2018-07" db="EMBL/GenBank/DDBJ databases">
        <title>Genome assembly of strain Ka43.</title>
        <authorList>
            <person name="Kukolya J."/>
            <person name="Nagy I."/>
            <person name="Horvath B."/>
            <person name="Toth A."/>
        </authorList>
    </citation>
    <scope>NUCLEOTIDE SEQUENCE</scope>
    <source>
        <strain evidence="3">KB43</strain>
    </source>
</reference>
<feature type="transmembrane region" description="Helical" evidence="1">
    <location>
        <begin position="87"/>
        <end position="104"/>
    </location>
</feature>
<protein>
    <submittedName>
        <fullName evidence="3">PQQ-dependent sugar dehydrogenase</fullName>
    </submittedName>
</protein>
<keyword evidence="1" id="KW-1133">Transmembrane helix</keyword>
<dbReference type="RefSeq" id="WP_193908760.1">
    <property type="nucleotide sequence ID" value="NZ_PRDL01000001.1"/>
</dbReference>
<dbReference type="PANTHER" id="PTHR19328">
    <property type="entry name" value="HEDGEHOG-INTERACTING PROTEIN"/>
    <property type="match status" value="1"/>
</dbReference>
<dbReference type="Gene3D" id="2.120.10.30">
    <property type="entry name" value="TolB, C-terminal domain"/>
    <property type="match status" value="1"/>
</dbReference>
<feature type="transmembrane region" description="Helical" evidence="1">
    <location>
        <begin position="116"/>
        <end position="140"/>
    </location>
</feature>
<keyword evidence="4" id="KW-1185">Reference proteome</keyword>
<comment type="caution">
    <text evidence="3">The sequence shown here is derived from an EMBL/GenBank/DDBJ whole genome shotgun (WGS) entry which is preliminary data.</text>
</comment>
<feature type="domain" description="Glucose/Sorbosone dehydrogenase" evidence="2">
    <location>
        <begin position="190"/>
        <end position="518"/>
    </location>
</feature>
<feature type="transmembrane region" description="Helical" evidence="1">
    <location>
        <begin position="152"/>
        <end position="171"/>
    </location>
</feature>
<evidence type="ECO:0000313" key="3">
    <source>
        <dbReference type="EMBL" id="MBE8717143.1"/>
    </source>
</evidence>
<sequence>MQSFLRFTGCFLVALVVAGLLGTIVQTQFNLLELQRLGAPISFGLRLQTTLQDIVGFAPAYLGILAAGLLPSLLVALLLVRPLVPRHKAALSALAAAAGLWVAFKVTDMVAPMPTLIAATRSGGGTLALLATAALGGWLFSRLYHSNNRLPGVQPVIPVLLLATASFLLPAETRANDRPYQTATWVDGLAFPWSMTFLPDGRALVTEKPGRLRVVDADGRLHADPIGGVPDVLAKGQGGLKEILLAPDFEQSQRIYLSYSCGTLAANHACLATATLAGHRLENLQEIFRSQPARSGGAAHYGARMAWLADGTLILTLGDGFDYREEAQRLDNHFGKIVRLNADGSVPANNPFVDRAGVAPEIYSYGHRNVQGIVYDADNKRLLTHEHGPRGGDELNRIIAGANYGWPIATAGLDYTGARVTPFKDYEGTQQPLLGWTPSIAPSGMAIYKGDAFAAWKGDLLVSALAARNVQRVRLDGDKVVEAETLFEELGERIRHVVEGPDGNIYLLIDSEKGRIVKVTPVSA</sequence>
<keyword evidence="1" id="KW-0812">Transmembrane</keyword>
<evidence type="ECO:0000256" key="1">
    <source>
        <dbReference type="SAM" id="Phobius"/>
    </source>
</evidence>
<organism evidence="3 4">
    <name type="scientific">Cellvibrio polysaccharolyticus</name>
    <dbReference type="NCBI Taxonomy" id="2082724"/>
    <lineage>
        <taxon>Bacteria</taxon>
        <taxon>Pseudomonadati</taxon>
        <taxon>Pseudomonadota</taxon>
        <taxon>Gammaproteobacteria</taxon>
        <taxon>Cellvibrionales</taxon>
        <taxon>Cellvibrionaceae</taxon>
        <taxon>Cellvibrio</taxon>
    </lineage>
</organism>
<name>A0A928V1Q1_9GAMM</name>
<dbReference type="AlphaFoldDB" id="A0A928V1Q1"/>
<gene>
    <name evidence="3" type="ORF">C4F51_08075</name>
</gene>
<accession>A0A928V1Q1</accession>